<dbReference type="EMBL" id="AVOT02005151">
    <property type="protein sequence ID" value="MBW0478342.1"/>
    <property type="molecule type" value="Genomic_DNA"/>
</dbReference>
<evidence type="ECO:0000256" key="1">
    <source>
        <dbReference type="SAM" id="MobiDB-lite"/>
    </source>
</evidence>
<feature type="region of interest" description="Disordered" evidence="1">
    <location>
        <begin position="1"/>
        <end position="20"/>
    </location>
</feature>
<accession>A0A9Q3C734</accession>
<evidence type="ECO:0000313" key="3">
    <source>
        <dbReference type="Proteomes" id="UP000765509"/>
    </source>
</evidence>
<reference evidence="2" key="1">
    <citation type="submission" date="2021-03" db="EMBL/GenBank/DDBJ databases">
        <title>Draft genome sequence of rust myrtle Austropuccinia psidii MF-1, a brazilian biotype.</title>
        <authorList>
            <person name="Quecine M.C."/>
            <person name="Pachon D.M.R."/>
            <person name="Bonatelli M.L."/>
            <person name="Correr F.H."/>
            <person name="Franceschini L.M."/>
            <person name="Leite T.F."/>
            <person name="Margarido G.R.A."/>
            <person name="Almeida C.A."/>
            <person name="Ferrarezi J.A."/>
            <person name="Labate C.A."/>
        </authorList>
    </citation>
    <scope>NUCLEOTIDE SEQUENCE</scope>
    <source>
        <strain evidence="2">MF-1</strain>
    </source>
</reference>
<proteinExistence type="predicted"/>
<name>A0A9Q3C734_9BASI</name>
<comment type="caution">
    <text evidence="2">The sequence shown here is derived from an EMBL/GenBank/DDBJ whole genome shotgun (WGS) entry which is preliminary data.</text>
</comment>
<protein>
    <submittedName>
        <fullName evidence="2">Uncharacterized protein</fullName>
    </submittedName>
</protein>
<dbReference type="AlphaFoldDB" id="A0A9Q3C734"/>
<gene>
    <name evidence="2" type="ORF">O181_018057</name>
</gene>
<sequence>MHSPLPPHPHIHKQPHPPQVVPHVSPTNGQCCLKLGPHMSWLCVHVSHPCTHAGTHCIVRRAPPMSSSHAALIHSYAKFGLGVHITHTPAPAVLCGRLHQCHPKNVNPAEVESFHG</sequence>
<keyword evidence="3" id="KW-1185">Reference proteome</keyword>
<organism evidence="2 3">
    <name type="scientific">Austropuccinia psidii MF-1</name>
    <dbReference type="NCBI Taxonomy" id="1389203"/>
    <lineage>
        <taxon>Eukaryota</taxon>
        <taxon>Fungi</taxon>
        <taxon>Dikarya</taxon>
        <taxon>Basidiomycota</taxon>
        <taxon>Pucciniomycotina</taxon>
        <taxon>Pucciniomycetes</taxon>
        <taxon>Pucciniales</taxon>
        <taxon>Sphaerophragmiaceae</taxon>
        <taxon>Austropuccinia</taxon>
    </lineage>
</organism>
<evidence type="ECO:0000313" key="2">
    <source>
        <dbReference type="EMBL" id="MBW0478342.1"/>
    </source>
</evidence>
<dbReference type="Proteomes" id="UP000765509">
    <property type="component" value="Unassembled WGS sequence"/>
</dbReference>